<dbReference type="CDD" id="cd01948">
    <property type="entry name" value="EAL"/>
    <property type="match status" value="1"/>
</dbReference>
<dbReference type="InterPro" id="IPR043128">
    <property type="entry name" value="Rev_trsase/Diguanyl_cyclase"/>
</dbReference>
<dbReference type="Gene3D" id="3.20.20.450">
    <property type="entry name" value="EAL domain"/>
    <property type="match status" value="1"/>
</dbReference>
<feature type="transmembrane region" description="Helical" evidence="1">
    <location>
        <begin position="56"/>
        <end position="72"/>
    </location>
</feature>
<dbReference type="SUPFAM" id="SSF55073">
    <property type="entry name" value="Nucleotide cyclase"/>
    <property type="match status" value="1"/>
</dbReference>
<reference evidence="4 5" key="1">
    <citation type="submission" date="2019-02" db="EMBL/GenBank/DDBJ databases">
        <authorList>
            <person name="Li Y."/>
        </authorList>
    </citation>
    <scope>NUCLEOTIDE SEQUENCE [LARGE SCALE GENOMIC DNA]</scope>
    <source>
        <strain evidence="4 5">3-7</strain>
    </source>
</reference>
<dbReference type="PROSITE" id="PS50887">
    <property type="entry name" value="GGDEF"/>
    <property type="match status" value="1"/>
</dbReference>
<dbReference type="InterPro" id="IPR000160">
    <property type="entry name" value="GGDEF_dom"/>
</dbReference>
<dbReference type="SUPFAM" id="SSF141868">
    <property type="entry name" value="EAL domain-like"/>
    <property type="match status" value="1"/>
</dbReference>
<dbReference type="SMART" id="SM00052">
    <property type="entry name" value="EAL"/>
    <property type="match status" value="1"/>
</dbReference>
<evidence type="ECO:0000256" key="1">
    <source>
        <dbReference type="SAM" id="Phobius"/>
    </source>
</evidence>
<dbReference type="PROSITE" id="PS50883">
    <property type="entry name" value="EAL"/>
    <property type="match status" value="1"/>
</dbReference>
<dbReference type="Pfam" id="PF00563">
    <property type="entry name" value="EAL"/>
    <property type="match status" value="1"/>
</dbReference>
<keyword evidence="1" id="KW-1133">Transmembrane helix</keyword>
<feature type="domain" description="EAL" evidence="2">
    <location>
        <begin position="269"/>
        <end position="518"/>
    </location>
</feature>
<dbReference type="CDD" id="cd01949">
    <property type="entry name" value="GGDEF"/>
    <property type="match status" value="1"/>
</dbReference>
<dbReference type="RefSeq" id="WP_130158763.1">
    <property type="nucleotide sequence ID" value="NZ_SGIS01000022.1"/>
</dbReference>
<organism evidence="4 5">
    <name type="scientific">Sphingomonas populi</name>
    <dbReference type="NCBI Taxonomy" id="2484750"/>
    <lineage>
        <taxon>Bacteria</taxon>
        <taxon>Pseudomonadati</taxon>
        <taxon>Pseudomonadota</taxon>
        <taxon>Alphaproteobacteria</taxon>
        <taxon>Sphingomonadales</taxon>
        <taxon>Sphingomonadaceae</taxon>
        <taxon>Sphingomonas</taxon>
    </lineage>
</organism>
<evidence type="ECO:0000313" key="5">
    <source>
        <dbReference type="Proteomes" id="UP000292085"/>
    </source>
</evidence>
<name>A0A4Q6XTV2_9SPHN</name>
<gene>
    <name evidence="4" type="ORF">EWE75_14625</name>
</gene>
<dbReference type="InterPro" id="IPR029787">
    <property type="entry name" value="Nucleotide_cyclase"/>
</dbReference>
<dbReference type="NCBIfam" id="TIGR00254">
    <property type="entry name" value="GGDEF"/>
    <property type="match status" value="1"/>
</dbReference>
<dbReference type="InterPro" id="IPR035919">
    <property type="entry name" value="EAL_sf"/>
</dbReference>
<keyword evidence="5" id="KW-1185">Reference proteome</keyword>
<keyword evidence="1" id="KW-0472">Membrane</keyword>
<dbReference type="Gene3D" id="3.30.70.270">
    <property type="match status" value="1"/>
</dbReference>
<evidence type="ECO:0000259" key="3">
    <source>
        <dbReference type="PROSITE" id="PS50887"/>
    </source>
</evidence>
<accession>A0A4Q6XTV2</accession>
<proteinExistence type="predicted"/>
<dbReference type="EMBL" id="SGIS01000022">
    <property type="protein sequence ID" value="RZF63710.1"/>
    <property type="molecule type" value="Genomic_DNA"/>
</dbReference>
<feature type="domain" description="GGDEF" evidence="3">
    <location>
        <begin position="126"/>
        <end position="260"/>
    </location>
</feature>
<dbReference type="Pfam" id="PF00990">
    <property type="entry name" value="GGDEF"/>
    <property type="match status" value="1"/>
</dbReference>
<dbReference type="PANTHER" id="PTHR44757">
    <property type="entry name" value="DIGUANYLATE CYCLASE DGCP"/>
    <property type="match status" value="1"/>
</dbReference>
<keyword evidence="1" id="KW-0812">Transmembrane</keyword>
<sequence length="535" mass="57923">MGSGHDDGSEVTLPPRQDLWIGAITVTAIVLFVCTAGAALSLAFDAHRSDRPADRWLMIALLLNVALILFGWRRHRELSSEVAAHTRAGDRAHHLAARDPLTGVLNRRSLTEEGATLFVGARRRHKAMALMMIDIDHFKAINDRHGHATGDAVLRLAAAEITRIMPSGAVLARIGSDAFACGFLFDSGHPATVERVVERTISKFAQPFKCEGLALAISASVGIARSDNGCASFEALMRGADSALHAAKHAGRNRYAWFDQALEREEAARALLETRLRGAIARQDIVPYFEQQIDLATGGLRGFEVLARWDTPDGMVAPAVFLPVAERTGLIGDLSFSVMRQAFLAARDWDAGLTLSVNLSPCQLQDAWLAQKIIKVLTEVRFPPGRLEIEVTETALFDNLALAQSILASLKNQGVRLVLDDFGSGFASLAHLHAAAFDRVKLSRSFVTALDTTPDHAVMINAVARLGECFNLPITAVGIETAETGERLRALGYTRGQGQLYAQPASIANTRRLLAQRGLLRQPGPTIANPHRAIG</sequence>
<dbReference type="SMART" id="SM00267">
    <property type="entry name" value="GGDEF"/>
    <property type="match status" value="1"/>
</dbReference>
<evidence type="ECO:0000313" key="4">
    <source>
        <dbReference type="EMBL" id="RZF63710.1"/>
    </source>
</evidence>
<comment type="caution">
    <text evidence="4">The sequence shown here is derived from an EMBL/GenBank/DDBJ whole genome shotgun (WGS) entry which is preliminary data.</text>
</comment>
<dbReference type="PANTHER" id="PTHR44757:SF2">
    <property type="entry name" value="BIOFILM ARCHITECTURE MAINTENANCE PROTEIN MBAA"/>
    <property type="match status" value="1"/>
</dbReference>
<dbReference type="Proteomes" id="UP000292085">
    <property type="component" value="Unassembled WGS sequence"/>
</dbReference>
<dbReference type="InterPro" id="IPR052155">
    <property type="entry name" value="Biofilm_reg_signaling"/>
</dbReference>
<dbReference type="InterPro" id="IPR001633">
    <property type="entry name" value="EAL_dom"/>
</dbReference>
<dbReference type="AlphaFoldDB" id="A0A4Q6XTV2"/>
<protein>
    <submittedName>
        <fullName evidence="4">EAL domain-containing protein</fullName>
    </submittedName>
</protein>
<feature type="transmembrane region" description="Helical" evidence="1">
    <location>
        <begin position="20"/>
        <end position="44"/>
    </location>
</feature>
<evidence type="ECO:0000259" key="2">
    <source>
        <dbReference type="PROSITE" id="PS50883"/>
    </source>
</evidence>
<dbReference type="OrthoDB" id="9814202at2"/>